<gene>
    <name evidence="1" type="ORF">NTEN_LOCUS22728</name>
</gene>
<protein>
    <submittedName>
        <fullName evidence="1">Uncharacterized protein</fullName>
    </submittedName>
</protein>
<dbReference type="AlphaFoldDB" id="A0A6H5HPN5"/>
<dbReference type="Proteomes" id="UP000479000">
    <property type="component" value="Unassembled WGS sequence"/>
</dbReference>
<reference evidence="1 2" key="1">
    <citation type="submission" date="2020-02" db="EMBL/GenBank/DDBJ databases">
        <authorList>
            <person name="Ferguson B K."/>
        </authorList>
    </citation>
    <scope>NUCLEOTIDE SEQUENCE [LARGE SCALE GENOMIC DNA]</scope>
</reference>
<proteinExistence type="predicted"/>
<evidence type="ECO:0000313" key="2">
    <source>
        <dbReference type="Proteomes" id="UP000479000"/>
    </source>
</evidence>
<sequence length="133" mass="16311">MFEFEFQFKFDYDFEFKFEFEFQFKFDYEFDFKFKFEFQFKFDLSPHRNKIRSESAGRQQREGQRAQGPRAAIIGQRDVSCLQRPLKKFLYKNPSPPPTSYFSRLLYEDGVSHLKNKSRRPPFCYLTVRTTWV</sequence>
<keyword evidence="2" id="KW-1185">Reference proteome</keyword>
<evidence type="ECO:0000313" key="1">
    <source>
        <dbReference type="EMBL" id="CAB0019016.1"/>
    </source>
</evidence>
<organism evidence="1 2">
    <name type="scientific">Nesidiocoris tenuis</name>
    <dbReference type="NCBI Taxonomy" id="355587"/>
    <lineage>
        <taxon>Eukaryota</taxon>
        <taxon>Metazoa</taxon>
        <taxon>Ecdysozoa</taxon>
        <taxon>Arthropoda</taxon>
        <taxon>Hexapoda</taxon>
        <taxon>Insecta</taxon>
        <taxon>Pterygota</taxon>
        <taxon>Neoptera</taxon>
        <taxon>Paraneoptera</taxon>
        <taxon>Hemiptera</taxon>
        <taxon>Heteroptera</taxon>
        <taxon>Panheteroptera</taxon>
        <taxon>Cimicomorpha</taxon>
        <taxon>Miridae</taxon>
        <taxon>Dicyphina</taxon>
        <taxon>Nesidiocoris</taxon>
    </lineage>
</organism>
<name>A0A6H5HPN5_9HEMI</name>
<accession>A0A6H5HPN5</accession>
<dbReference type="EMBL" id="CADCXU010033663">
    <property type="protein sequence ID" value="CAB0019016.1"/>
    <property type="molecule type" value="Genomic_DNA"/>
</dbReference>